<reference evidence="4 5" key="1">
    <citation type="submission" date="2015-10" db="EMBL/GenBank/DDBJ databases">
        <title>Full genome of DAOMC 229536 Phialocephala scopiformis, a fungal endophyte of spruce producing the potent anti-insectan compound rugulosin.</title>
        <authorList>
            <consortium name="DOE Joint Genome Institute"/>
            <person name="Walker A.K."/>
            <person name="Frasz S.L."/>
            <person name="Seifert K.A."/>
            <person name="Miller J.D."/>
            <person name="Mondo S.J."/>
            <person name="Labutti K."/>
            <person name="Lipzen A."/>
            <person name="Dockter R."/>
            <person name="Kennedy M."/>
            <person name="Grigoriev I.V."/>
            <person name="Spatafora J.W."/>
        </authorList>
    </citation>
    <scope>NUCLEOTIDE SEQUENCE [LARGE SCALE GENOMIC DNA]</scope>
    <source>
        <strain evidence="4 5">CBS 120377</strain>
    </source>
</reference>
<dbReference type="EMBL" id="KQ947410">
    <property type="protein sequence ID" value="KUJ19778.1"/>
    <property type="molecule type" value="Genomic_DNA"/>
</dbReference>
<keyword evidence="5" id="KW-1185">Reference proteome</keyword>
<dbReference type="SUPFAM" id="SSF51735">
    <property type="entry name" value="NAD(P)-binding Rossmann-fold domains"/>
    <property type="match status" value="1"/>
</dbReference>
<dbReference type="InterPro" id="IPR050177">
    <property type="entry name" value="Lipid_A_modif_metabolic_enz"/>
</dbReference>
<dbReference type="Proteomes" id="UP000070700">
    <property type="component" value="Unassembled WGS sequence"/>
</dbReference>
<dbReference type="GO" id="GO:0006694">
    <property type="term" value="P:steroid biosynthetic process"/>
    <property type="evidence" value="ECO:0007669"/>
    <property type="project" value="InterPro"/>
</dbReference>
<name>A0A194XHZ1_MOLSC</name>
<dbReference type="OrthoDB" id="10058185at2759"/>
<accession>A0A194XHZ1</accession>
<protein>
    <submittedName>
        <fullName evidence="4">NAD(P)-binding protein</fullName>
    </submittedName>
</protein>
<dbReference type="Gene3D" id="3.40.50.720">
    <property type="entry name" value="NAD(P)-binding Rossmann-like Domain"/>
    <property type="match status" value="1"/>
</dbReference>
<dbReference type="Pfam" id="PF01073">
    <property type="entry name" value="3Beta_HSD"/>
    <property type="match status" value="1"/>
</dbReference>
<evidence type="ECO:0000256" key="2">
    <source>
        <dbReference type="ARBA" id="ARBA00023002"/>
    </source>
</evidence>
<sequence length="369" mass="40112">MADPSSKPDLGKVVVIGGCGFLGSHIVDALRSTCKAEIFVVSRSATKYPDHHPDVKYIDVEINKTNAAGVPDIESVFAENKIDVVFHTATPSALTGKEQEFEEVNIKGTNNVILAAQHTGVKAFVYTSSQAVTLPNFQEGASNADESWPLILGKDQADLYARSKAAAEKAVIEANHPGGLRTCALRPGGMVGIRDNLVTPTIGNLYFNGDPNTQIGDDTALSDYGSVLDTARTHVSAAVALLRAHSSPTPIPESERVDGEAFYITGEHVRFWTFARSFYKHFGNKADKKPTVLSKGFALILARVLMFFFGLVGKESPLKVNDVYYACATMTASNEKAKKRLGYEVREPIDVAVEKASKWYLENRRPKST</sequence>
<dbReference type="InParanoid" id="A0A194XHZ1"/>
<evidence type="ECO:0000256" key="1">
    <source>
        <dbReference type="ARBA" id="ARBA00009219"/>
    </source>
</evidence>
<gene>
    <name evidence="4" type="ORF">LY89DRAFT_460429</name>
</gene>
<organism evidence="4 5">
    <name type="scientific">Mollisia scopiformis</name>
    <name type="common">Conifer needle endophyte fungus</name>
    <name type="synonym">Phialocephala scopiformis</name>
    <dbReference type="NCBI Taxonomy" id="149040"/>
    <lineage>
        <taxon>Eukaryota</taxon>
        <taxon>Fungi</taxon>
        <taxon>Dikarya</taxon>
        <taxon>Ascomycota</taxon>
        <taxon>Pezizomycotina</taxon>
        <taxon>Leotiomycetes</taxon>
        <taxon>Helotiales</taxon>
        <taxon>Mollisiaceae</taxon>
        <taxon>Mollisia</taxon>
    </lineage>
</organism>
<dbReference type="RefSeq" id="XP_018074133.1">
    <property type="nucleotide sequence ID" value="XM_018207681.1"/>
</dbReference>
<dbReference type="GeneID" id="28817407"/>
<dbReference type="PANTHER" id="PTHR43245:SF51">
    <property type="entry name" value="SHORT CHAIN DEHYDROGENASE_REDUCTASE FAMILY 42E, MEMBER 2"/>
    <property type="match status" value="1"/>
</dbReference>
<dbReference type="InterPro" id="IPR002225">
    <property type="entry name" value="3Beta_OHSteriod_DH/Estase"/>
</dbReference>
<dbReference type="STRING" id="149040.A0A194XHZ1"/>
<evidence type="ECO:0000259" key="3">
    <source>
        <dbReference type="Pfam" id="PF01073"/>
    </source>
</evidence>
<comment type="similarity">
    <text evidence="1">Belongs to the 3-beta-HSD family.</text>
</comment>
<evidence type="ECO:0000313" key="5">
    <source>
        <dbReference type="Proteomes" id="UP000070700"/>
    </source>
</evidence>
<dbReference type="KEGG" id="psco:LY89DRAFT_460429"/>
<proteinExistence type="inferred from homology"/>
<dbReference type="AlphaFoldDB" id="A0A194XHZ1"/>
<dbReference type="PANTHER" id="PTHR43245">
    <property type="entry name" value="BIFUNCTIONAL POLYMYXIN RESISTANCE PROTEIN ARNA"/>
    <property type="match status" value="1"/>
</dbReference>
<dbReference type="GO" id="GO:0016616">
    <property type="term" value="F:oxidoreductase activity, acting on the CH-OH group of donors, NAD or NADP as acceptor"/>
    <property type="evidence" value="ECO:0007669"/>
    <property type="project" value="InterPro"/>
</dbReference>
<evidence type="ECO:0000313" key="4">
    <source>
        <dbReference type="EMBL" id="KUJ19778.1"/>
    </source>
</evidence>
<dbReference type="InterPro" id="IPR036291">
    <property type="entry name" value="NAD(P)-bd_dom_sf"/>
</dbReference>
<feature type="domain" description="3-beta hydroxysteroid dehydrogenase/isomerase" evidence="3">
    <location>
        <begin position="14"/>
        <end position="288"/>
    </location>
</feature>
<keyword evidence="2" id="KW-0560">Oxidoreductase</keyword>